<keyword evidence="2" id="KW-1133">Transmembrane helix</keyword>
<evidence type="ECO:0000256" key="1">
    <source>
        <dbReference type="SAM" id="MobiDB-lite"/>
    </source>
</evidence>
<dbReference type="AlphaFoldDB" id="A0A7E4VD81"/>
<feature type="region of interest" description="Disordered" evidence="1">
    <location>
        <begin position="132"/>
        <end position="152"/>
    </location>
</feature>
<accession>A0A7E4VD81</accession>
<keyword evidence="2" id="KW-0812">Transmembrane</keyword>
<protein>
    <submittedName>
        <fullName evidence="4">Uncharacterized protein</fullName>
    </submittedName>
</protein>
<proteinExistence type="predicted"/>
<evidence type="ECO:0000256" key="2">
    <source>
        <dbReference type="SAM" id="Phobius"/>
    </source>
</evidence>
<reference evidence="4" key="2">
    <citation type="submission" date="2020-10" db="UniProtKB">
        <authorList>
            <consortium name="WormBaseParasite"/>
        </authorList>
    </citation>
    <scope>IDENTIFICATION</scope>
</reference>
<reference evidence="3" key="1">
    <citation type="journal article" date="2013" name="Genetics">
        <title>The draft genome and transcriptome of Panagrellus redivivus are shaped by the harsh demands of a free-living lifestyle.</title>
        <authorList>
            <person name="Srinivasan J."/>
            <person name="Dillman A.R."/>
            <person name="Macchietto M.G."/>
            <person name="Heikkinen L."/>
            <person name="Lakso M."/>
            <person name="Fracchia K.M."/>
            <person name="Antoshechkin I."/>
            <person name="Mortazavi A."/>
            <person name="Wong G."/>
            <person name="Sternberg P.W."/>
        </authorList>
    </citation>
    <scope>NUCLEOTIDE SEQUENCE [LARGE SCALE GENOMIC DNA]</scope>
    <source>
        <strain evidence="3">MT8872</strain>
    </source>
</reference>
<evidence type="ECO:0000313" key="3">
    <source>
        <dbReference type="Proteomes" id="UP000492821"/>
    </source>
</evidence>
<name>A0A7E4VD81_PANRE</name>
<sequence>MSMILTLTIVILLIYTIGLIIFFARWCSLSSTMFYPQKELPLAAIKSPRWKTKFVEIENIPSNSPSIEQLYRKYSLAINCENSKNGSIIPLSKPTSDYLHPKYSLPALKGDLAELPIYEFEKLLRIPARIPHKKSSTSSNPLRHLPPDAFVV</sequence>
<dbReference type="WBParaSite" id="Pan_g19429.t1">
    <property type="protein sequence ID" value="Pan_g19429.t1"/>
    <property type="gene ID" value="Pan_g19429"/>
</dbReference>
<keyword evidence="2" id="KW-0472">Membrane</keyword>
<organism evidence="3 4">
    <name type="scientific">Panagrellus redivivus</name>
    <name type="common">Microworm</name>
    <dbReference type="NCBI Taxonomy" id="6233"/>
    <lineage>
        <taxon>Eukaryota</taxon>
        <taxon>Metazoa</taxon>
        <taxon>Ecdysozoa</taxon>
        <taxon>Nematoda</taxon>
        <taxon>Chromadorea</taxon>
        <taxon>Rhabditida</taxon>
        <taxon>Tylenchina</taxon>
        <taxon>Panagrolaimomorpha</taxon>
        <taxon>Panagrolaimoidea</taxon>
        <taxon>Panagrolaimidae</taxon>
        <taxon>Panagrellus</taxon>
    </lineage>
</organism>
<feature type="transmembrane region" description="Helical" evidence="2">
    <location>
        <begin position="6"/>
        <end position="24"/>
    </location>
</feature>
<keyword evidence="3" id="KW-1185">Reference proteome</keyword>
<evidence type="ECO:0000313" key="4">
    <source>
        <dbReference type="WBParaSite" id="Pan_g19429.t1"/>
    </source>
</evidence>
<dbReference type="Proteomes" id="UP000492821">
    <property type="component" value="Unassembled WGS sequence"/>
</dbReference>